<dbReference type="EMBL" id="LNIX01000031">
    <property type="protein sequence ID" value="OXA40871.1"/>
    <property type="molecule type" value="Genomic_DNA"/>
</dbReference>
<organism evidence="2 3">
    <name type="scientific">Folsomia candida</name>
    <name type="common">Springtail</name>
    <dbReference type="NCBI Taxonomy" id="158441"/>
    <lineage>
        <taxon>Eukaryota</taxon>
        <taxon>Metazoa</taxon>
        <taxon>Ecdysozoa</taxon>
        <taxon>Arthropoda</taxon>
        <taxon>Hexapoda</taxon>
        <taxon>Collembola</taxon>
        <taxon>Entomobryomorpha</taxon>
        <taxon>Isotomoidea</taxon>
        <taxon>Isotomidae</taxon>
        <taxon>Proisotominae</taxon>
        <taxon>Folsomia</taxon>
    </lineage>
</organism>
<evidence type="ECO:0000313" key="3">
    <source>
        <dbReference type="Proteomes" id="UP000198287"/>
    </source>
</evidence>
<feature type="transmembrane region" description="Helical" evidence="1">
    <location>
        <begin position="58"/>
        <end position="79"/>
    </location>
</feature>
<dbReference type="AlphaFoldDB" id="A0A226D8B1"/>
<dbReference type="Proteomes" id="UP000198287">
    <property type="component" value="Unassembled WGS sequence"/>
</dbReference>
<accession>A0A226D8B1</accession>
<keyword evidence="1" id="KW-0812">Transmembrane</keyword>
<evidence type="ECO:0000256" key="1">
    <source>
        <dbReference type="SAM" id="Phobius"/>
    </source>
</evidence>
<reference evidence="2 3" key="1">
    <citation type="submission" date="2015-12" db="EMBL/GenBank/DDBJ databases">
        <title>The genome of Folsomia candida.</title>
        <authorList>
            <person name="Faddeeva A."/>
            <person name="Derks M.F."/>
            <person name="Anvar Y."/>
            <person name="Smit S."/>
            <person name="Van Straalen N."/>
            <person name="Roelofs D."/>
        </authorList>
    </citation>
    <scope>NUCLEOTIDE SEQUENCE [LARGE SCALE GENOMIC DNA]</scope>
    <source>
        <strain evidence="2 3">VU population</strain>
        <tissue evidence="2">Whole body</tissue>
    </source>
</reference>
<keyword evidence="3" id="KW-1185">Reference proteome</keyword>
<protein>
    <submittedName>
        <fullName evidence="2">Uncharacterized protein</fullName>
    </submittedName>
</protein>
<name>A0A226D8B1_FOLCA</name>
<keyword evidence="1" id="KW-0472">Membrane</keyword>
<keyword evidence="1" id="KW-1133">Transmembrane helix</keyword>
<evidence type="ECO:0000313" key="2">
    <source>
        <dbReference type="EMBL" id="OXA40871.1"/>
    </source>
</evidence>
<comment type="caution">
    <text evidence="2">The sequence shown here is derived from an EMBL/GenBank/DDBJ whole genome shotgun (WGS) entry which is preliminary data.</text>
</comment>
<gene>
    <name evidence="2" type="ORF">Fcan01_24209</name>
</gene>
<proteinExistence type="predicted"/>
<sequence>MNEWFLMPGSVLRSLWLKHSITFRKVQYAIYALPMELSARSLLTIFDADAKKFIRLRVITYVVIVIWLFNAILVASMFGGEFYSLFTSNRVPTNLPKDADEKVSSLKELTIPSMLNATGYSPEFRKMLNDLKARTGWSMGNKFETALRLSLDKAIDKPRPLIFAVTPRNPFGIIFEEYLGYLTEAGISDMWGKNYKKFMSVEGVLEWNKEFQKRIIQIISKKLFLEGKKVILQKFRRRERRLG</sequence>